<dbReference type="SUPFAM" id="SSF55874">
    <property type="entry name" value="ATPase domain of HSP90 chaperone/DNA topoisomerase II/histidine kinase"/>
    <property type="match status" value="1"/>
</dbReference>
<protein>
    <submittedName>
        <fullName evidence="4">Sensor histidine kinase</fullName>
        <ecNumber evidence="4">2.7.13.3</ecNumber>
    </submittedName>
</protein>
<feature type="transmembrane region" description="Helical" evidence="1">
    <location>
        <begin position="6"/>
        <end position="26"/>
    </location>
</feature>
<evidence type="ECO:0000259" key="3">
    <source>
        <dbReference type="Pfam" id="PF06580"/>
    </source>
</evidence>
<comment type="caution">
    <text evidence="4">The sequence shown here is derived from an EMBL/GenBank/DDBJ whole genome shotgun (WGS) entry which is preliminary data.</text>
</comment>
<keyword evidence="4" id="KW-0418">Kinase</keyword>
<keyword evidence="1" id="KW-0472">Membrane</keyword>
<dbReference type="Pfam" id="PF02518">
    <property type="entry name" value="HATPase_c"/>
    <property type="match status" value="1"/>
</dbReference>
<keyword evidence="1" id="KW-0812">Transmembrane</keyword>
<name>A0ABV8VWZ9_9BACI</name>
<reference evidence="5" key="1">
    <citation type="journal article" date="2019" name="Int. J. Syst. Evol. Microbiol.">
        <title>The Global Catalogue of Microorganisms (GCM) 10K type strain sequencing project: providing services to taxonomists for standard genome sequencing and annotation.</title>
        <authorList>
            <consortium name="The Broad Institute Genomics Platform"/>
            <consortium name="The Broad Institute Genome Sequencing Center for Infectious Disease"/>
            <person name="Wu L."/>
            <person name="Ma J."/>
        </authorList>
    </citation>
    <scope>NUCLEOTIDE SEQUENCE [LARGE SCALE GENOMIC DNA]</scope>
    <source>
        <strain evidence="5">KACC 14058</strain>
    </source>
</reference>
<dbReference type="InterPro" id="IPR010559">
    <property type="entry name" value="Sig_transdc_His_kin_internal"/>
</dbReference>
<feature type="transmembrane region" description="Helical" evidence="1">
    <location>
        <begin position="187"/>
        <end position="211"/>
    </location>
</feature>
<keyword evidence="4" id="KW-0808">Transferase</keyword>
<dbReference type="Proteomes" id="UP001595880">
    <property type="component" value="Unassembled WGS sequence"/>
</dbReference>
<keyword evidence="1" id="KW-1133">Transmembrane helix</keyword>
<evidence type="ECO:0000313" key="5">
    <source>
        <dbReference type="Proteomes" id="UP001595880"/>
    </source>
</evidence>
<dbReference type="InterPro" id="IPR003594">
    <property type="entry name" value="HATPase_dom"/>
</dbReference>
<feature type="transmembrane region" description="Helical" evidence="1">
    <location>
        <begin position="118"/>
        <end position="138"/>
    </location>
</feature>
<feature type="transmembrane region" description="Helical" evidence="1">
    <location>
        <begin position="38"/>
        <end position="56"/>
    </location>
</feature>
<organism evidence="4 5">
    <name type="scientific">Gracilibacillus marinus</name>
    <dbReference type="NCBI Taxonomy" id="630535"/>
    <lineage>
        <taxon>Bacteria</taxon>
        <taxon>Bacillati</taxon>
        <taxon>Bacillota</taxon>
        <taxon>Bacilli</taxon>
        <taxon>Bacillales</taxon>
        <taxon>Bacillaceae</taxon>
        <taxon>Gracilibacillus</taxon>
    </lineage>
</organism>
<evidence type="ECO:0000259" key="2">
    <source>
        <dbReference type="Pfam" id="PF02518"/>
    </source>
</evidence>
<evidence type="ECO:0000313" key="4">
    <source>
        <dbReference type="EMBL" id="MFC4389039.1"/>
    </source>
</evidence>
<evidence type="ECO:0000256" key="1">
    <source>
        <dbReference type="SAM" id="Phobius"/>
    </source>
</evidence>
<dbReference type="Pfam" id="PF06580">
    <property type="entry name" value="His_kinase"/>
    <property type="match status" value="1"/>
</dbReference>
<dbReference type="RefSeq" id="WP_390200492.1">
    <property type="nucleotide sequence ID" value="NZ_JBHSDV010000005.1"/>
</dbReference>
<sequence length="420" mass="47814">MTFDIATLYIVVGIVNFMACMLMIVFWRINKMVKGPALWAASASVSFIGFILMQTWDDSYRIFLNNCGTLIGALLLMEGILRFRNIGNERKRLKYIIFFMILSVVMAYINQYNPTARYIYHDFIVVAVSIISALAMLYKTTKLQFIVHMYTALAFVIIIPVFSYRWFLAVSGQLETSLVGPSGHFFVGILFLSVIPHIIGWSLGLSLAITYQMRQEIEGAMEAKWLQAQIQPHFIFNTLNSINALSTIDIKKMRRLVEAFSDFLRSKFDYHSFSRWVSVNEEIDIVNSYLYIQKVRYSDKLTIQIDRKDSDVFHLPTLTIQPIVENAIKHGIMKQANGGTISIKTIQKGEYLRVIIKDNGVGIEASNLQSILQMNKDETRGVGLINTNKRLKQGFGDGLRIKSKVGVGTIVSFTITKKFV</sequence>
<feature type="transmembrane region" description="Helical" evidence="1">
    <location>
        <begin position="145"/>
        <end position="167"/>
    </location>
</feature>
<dbReference type="InterPro" id="IPR036890">
    <property type="entry name" value="HATPase_C_sf"/>
</dbReference>
<dbReference type="GO" id="GO:0004673">
    <property type="term" value="F:protein histidine kinase activity"/>
    <property type="evidence" value="ECO:0007669"/>
    <property type="project" value="UniProtKB-EC"/>
</dbReference>
<gene>
    <name evidence="4" type="ORF">ACFOZ1_14645</name>
</gene>
<dbReference type="PANTHER" id="PTHR34220">
    <property type="entry name" value="SENSOR HISTIDINE KINASE YPDA"/>
    <property type="match status" value="1"/>
</dbReference>
<feature type="transmembrane region" description="Helical" evidence="1">
    <location>
        <begin position="62"/>
        <end position="81"/>
    </location>
</feature>
<feature type="transmembrane region" description="Helical" evidence="1">
    <location>
        <begin position="93"/>
        <end position="112"/>
    </location>
</feature>
<dbReference type="PANTHER" id="PTHR34220:SF7">
    <property type="entry name" value="SENSOR HISTIDINE KINASE YPDA"/>
    <property type="match status" value="1"/>
</dbReference>
<dbReference type="Gene3D" id="3.30.565.10">
    <property type="entry name" value="Histidine kinase-like ATPase, C-terminal domain"/>
    <property type="match status" value="1"/>
</dbReference>
<dbReference type="EC" id="2.7.13.3" evidence="4"/>
<feature type="domain" description="Signal transduction histidine kinase internal region" evidence="3">
    <location>
        <begin position="221"/>
        <end position="301"/>
    </location>
</feature>
<keyword evidence="5" id="KW-1185">Reference proteome</keyword>
<dbReference type="EMBL" id="JBHSDV010000005">
    <property type="protein sequence ID" value="MFC4389039.1"/>
    <property type="molecule type" value="Genomic_DNA"/>
</dbReference>
<proteinExistence type="predicted"/>
<feature type="domain" description="Histidine kinase/HSP90-like ATPase" evidence="2">
    <location>
        <begin position="319"/>
        <end position="416"/>
    </location>
</feature>
<accession>A0ABV8VWZ9</accession>
<dbReference type="InterPro" id="IPR050640">
    <property type="entry name" value="Bact_2-comp_sensor_kinase"/>
</dbReference>